<protein>
    <submittedName>
        <fullName evidence="1">Uncharacterized protein</fullName>
    </submittedName>
</protein>
<dbReference type="AlphaFoldDB" id="A0A1P8WKK9"/>
<sequence length="95" mass="10686">MRIPNPVEVIFQFEEQTVKAIIRDTSIDETARSGFVGIGVLHQDFLPLDQPIVCRTKSHTEAVPELTDVTLRWTRHFGCDGYLSGGLMVPRSEDT</sequence>
<dbReference type="Proteomes" id="UP000187735">
    <property type="component" value="Chromosome"/>
</dbReference>
<name>A0A1P8WKK9_9PLAN</name>
<evidence type="ECO:0000313" key="1">
    <source>
        <dbReference type="EMBL" id="APZ94604.1"/>
    </source>
</evidence>
<dbReference type="STRING" id="1891926.Fuma_04236"/>
<reference evidence="1 2" key="1">
    <citation type="journal article" date="2016" name="Front. Microbiol.">
        <title>Fuerstia marisgermanicae gen. nov., sp. nov., an Unusual Member of the Phylum Planctomycetes from the German Wadden Sea.</title>
        <authorList>
            <person name="Kohn T."/>
            <person name="Heuer A."/>
            <person name="Jogler M."/>
            <person name="Vollmers J."/>
            <person name="Boedeker C."/>
            <person name="Bunk B."/>
            <person name="Rast P."/>
            <person name="Borchert D."/>
            <person name="Glockner I."/>
            <person name="Freese H.M."/>
            <person name="Klenk H.P."/>
            <person name="Overmann J."/>
            <person name="Kaster A.K."/>
            <person name="Rohde M."/>
            <person name="Wiegand S."/>
            <person name="Jogler C."/>
        </authorList>
    </citation>
    <scope>NUCLEOTIDE SEQUENCE [LARGE SCALE GENOMIC DNA]</scope>
    <source>
        <strain evidence="1 2">NH11</strain>
    </source>
</reference>
<accession>A0A1P8WKK9</accession>
<organism evidence="1 2">
    <name type="scientific">Fuerstiella marisgermanici</name>
    <dbReference type="NCBI Taxonomy" id="1891926"/>
    <lineage>
        <taxon>Bacteria</taxon>
        <taxon>Pseudomonadati</taxon>
        <taxon>Planctomycetota</taxon>
        <taxon>Planctomycetia</taxon>
        <taxon>Planctomycetales</taxon>
        <taxon>Planctomycetaceae</taxon>
        <taxon>Fuerstiella</taxon>
    </lineage>
</organism>
<gene>
    <name evidence="1" type="ORF">Fuma_04236</name>
</gene>
<proteinExistence type="predicted"/>
<keyword evidence="2" id="KW-1185">Reference proteome</keyword>
<evidence type="ECO:0000313" key="2">
    <source>
        <dbReference type="Proteomes" id="UP000187735"/>
    </source>
</evidence>
<dbReference type="KEGG" id="fmr:Fuma_04236"/>
<dbReference type="EMBL" id="CP017641">
    <property type="protein sequence ID" value="APZ94604.1"/>
    <property type="molecule type" value="Genomic_DNA"/>
</dbReference>